<protein>
    <submittedName>
        <fullName evidence="1">Uncharacterized protein</fullName>
    </submittedName>
</protein>
<evidence type="ECO:0000313" key="2">
    <source>
        <dbReference type="Proteomes" id="UP001497680"/>
    </source>
</evidence>
<organism evidence="1 2">
    <name type="scientific">Hypoxylon rubiginosum</name>
    <dbReference type="NCBI Taxonomy" id="110542"/>
    <lineage>
        <taxon>Eukaryota</taxon>
        <taxon>Fungi</taxon>
        <taxon>Dikarya</taxon>
        <taxon>Ascomycota</taxon>
        <taxon>Pezizomycotina</taxon>
        <taxon>Sordariomycetes</taxon>
        <taxon>Xylariomycetidae</taxon>
        <taxon>Xylariales</taxon>
        <taxon>Hypoxylaceae</taxon>
        <taxon>Hypoxylon</taxon>
    </lineage>
</organism>
<accession>A0ACC0D3B4</accession>
<gene>
    <name evidence="1" type="ORF">F4821DRAFT_116027</name>
</gene>
<proteinExistence type="predicted"/>
<dbReference type="Proteomes" id="UP001497680">
    <property type="component" value="Unassembled WGS sequence"/>
</dbReference>
<name>A0ACC0D3B4_9PEZI</name>
<sequence length="449" mass="51519">MDWPMGDAAWTSYDLRNFNFQSRTTIALRKLDSNPASVLMKDVLLDKNDWEIWFDEAPSASSWENALCIVLCSRAPPVFDGEDAPVSYLSVTRGTWERLAREFHIHRSIMRTIARRVAFFSSSYEDDGRPSKVKIGFTARMSAYLPSDLALSITYIPSTESTFAVMYGCNEQQMREVEKRARVAGDRLKYPLLLLGIFAELERDRLVAKADQLLDGFTIRSEHLENGLWDPTREMNNEKTQEYLAICLQSRSLVDHIRAVKRQLLKLTVEIDEFGNYFSSHKSEAHPADGKKARRFKKAGVQMKKRVQDIINEYEDKIDECNMIVGNTTLAMQTVWNQIARTDSDLNTRIAQANTTIALETKRESTQMRSIALLTMVYLPFSSVAAIFSMDLFDWGAQDGESVVSKYIWVFAVFAVGLTLITIFAWYRITYRRTRAAEKDPFEQQCKMV</sequence>
<reference evidence="1 2" key="1">
    <citation type="journal article" date="2022" name="New Phytol.">
        <title>Ecological generalism drives hyperdiversity of secondary metabolite gene clusters in xylarialean endophytes.</title>
        <authorList>
            <person name="Franco M.E.E."/>
            <person name="Wisecaver J.H."/>
            <person name="Arnold A.E."/>
            <person name="Ju Y.M."/>
            <person name="Slot J.C."/>
            <person name="Ahrendt S."/>
            <person name="Moore L.P."/>
            <person name="Eastman K.E."/>
            <person name="Scott K."/>
            <person name="Konkel Z."/>
            <person name="Mondo S.J."/>
            <person name="Kuo A."/>
            <person name="Hayes R.D."/>
            <person name="Haridas S."/>
            <person name="Andreopoulos B."/>
            <person name="Riley R."/>
            <person name="LaButti K."/>
            <person name="Pangilinan J."/>
            <person name="Lipzen A."/>
            <person name="Amirebrahimi M."/>
            <person name="Yan J."/>
            <person name="Adam C."/>
            <person name="Keymanesh K."/>
            <person name="Ng V."/>
            <person name="Louie K."/>
            <person name="Northen T."/>
            <person name="Drula E."/>
            <person name="Henrissat B."/>
            <person name="Hsieh H.M."/>
            <person name="Youens-Clark K."/>
            <person name="Lutzoni F."/>
            <person name="Miadlikowska J."/>
            <person name="Eastwood D.C."/>
            <person name="Hamelin R.C."/>
            <person name="Grigoriev I.V."/>
            <person name="U'Ren J.M."/>
        </authorList>
    </citation>
    <scope>NUCLEOTIDE SEQUENCE [LARGE SCALE GENOMIC DNA]</scope>
    <source>
        <strain evidence="1 2">ER1909</strain>
    </source>
</reference>
<keyword evidence="2" id="KW-1185">Reference proteome</keyword>
<dbReference type="EMBL" id="MU394309">
    <property type="protein sequence ID" value="KAI6087226.1"/>
    <property type="molecule type" value="Genomic_DNA"/>
</dbReference>
<evidence type="ECO:0000313" key="1">
    <source>
        <dbReference type="EMBL" id="KAI6087226.1"/>
    </source>
</evidence>
<comment type="caution">
    <text evidence="1">The sequence shown here is derived from an EMBL/GenBank/DDBJ whole genome shotgun (WGS) entry which is preliminary data.</text>
</comment>